<evidence type="ECO:0000313" key="2">
    <source>
        <dbReference type="EMBL" id="KAJ8281938.1"/>
    </source>
</evidence>
<dbReference type="OrthoDB" id="8958625at2759"/>
<feature type="transmembrane region" description="Helical" evidence="1">
    <location>
        <begin position="44"/>
        <end position="64"/>
    </location>
</feature>
<evidence type="ECO:0000256" key="1">
    <source>
        <dbReference type="SAM" id="Phobius"/>
    </source>
</evidence>
<dbReference type="InterPro" id="IPR030417">
    <property type="entry name" value="MS4A"/>
</dbReference>
<keyword evidence="1" id="KW-1133">Transmembrane helix</keyword>
<protein>
    <recommendedName>
        <fullName evidence="4">Membrane-spanning 4-domains subfamily A member 4A-like</fullName>
    </recommendedName>
</protein>
<keyword evidence="1" id="KW-0472">Membrane</keyword>
<keyword evidence="1" id="KW-0812">Transmembrane</keyword>
<dbReference type="AlphaFoldDB" id="A0A9Q1I520"/>
<evidence type="ECO:0000313" key="3">
    <source>
        <dbReference type="Proteomes" id="UP001152803"/>
    </source>
</evidence>
<gene>
    <name evidence="2" type="ORF">COCON_G00044570</name>
</gene>
<name>A0A9Q1I520_CONCO</name>
<evidence type="ECO:0008006" key="4">
    <source>
        <dbReference type="Google" id="ProtNLM"/>
    </source>
</evidence>
<reference evidence="2" key="1">
    <citation type="journal article" date="2023" name="Science">
        <title>Genome structures resolve the early diversification of teleost fishes.</title>
        <authorList>
            <person name="Parey E."/>
            <person name="Louis A."/>
            <person name="Montfort J."/>
            <person name="Bouchez O."/>
            <person name="Roques C."/>
            <person name="Iampietro C."/>
            <person name="Lluch J."/>
            <person name="Castinel A."/>
            <person name="Donnadieu C."/>
            <person name="Desvignes T."/>
            <person name="Floi Bucao C."/>
            <person name="Jouanno E."/>
            <person name="Wen M."/>
            <person name="Mejri S."/>
            <person name="Dirks R."/>
            <person name="Jansen H."/>
            <person name="Henkel C."/>
            <person name="Chen W.J."/>
            <person name="Zahm M."/>
            <person name="Cabau C."/>
            <person name="Klopp C."/>
            <person name="Thompson A.W."/>
            <person name="Robinson-Rechavi M."/>
            <person name="Braasch I."/>
            <person name="Lecointre G."/>
            <person name="Bobe J."/>
            <person name="Postlethwait J.H."/>
            <person name="Berthelot C."/>
            <person name="Roest Crollius H."/>
            <person name="Guiguen Y."/>
        </authorList>
    </citation>
    <scope>NUCLEOTIDE SEQUENCE</scope>
    <source>
        <strain evidence="2">Concon-B</strain>
    </source>
</reference>
<feature type="transmembrane region" description="Helical" evidence="1">
    <location>
        <begin position="71"/>
        <end position="95"/>
    </location>
</feature>
<dbReference type="PANTHER" id="PTHR23320">
    <property type="entry name" value="MEMBRANE-SPANNING 4-DOMAINS SUBFAMILY A MS4A -RELATED"/>
    <property type="match status" value="1"/>
</dbReference>
<accession>A0A9Q1I520</accession>
<comment type="caution">
    <text evidence="2">The sequence shown here is derived from an EMBL/GenBank/DDBJ whole genome shotgun (WGS) entry which is preliminary data.</text>
</comment>
<feature type="transmembrane region" description="Helical" evidence="1">
    <location>
        <begin position="160"/>
        <end position="179"/>
    </location>
</feature>
<keyword evidence="3" id="KW-1185">Reference proteome</keyword>
<dbReference type="Proteomes" id="UP001152803">
    <property type="component" value="Unassembled WGS sequence"/>
</dbReference>
<dbReference type="EMBL" id="JAFJMO010000003">
    <property type="protein sequence ID" value="KAJ8281938.1"/>
    <property type="molecule type" value="Genomic_DNA"/>
</dbReference>
<sequence>MEAVSVNDQPSINTSGNGDGPLVAVTFQKNPYQTQKYLEAEPKALGVTQITLSVFQISMVLGIFMATDHFIFIEVFSLVGSLFAIIAGSIAIAALNLHLPTLKACVGMQVVACGTSAVSVILRSGMFNGGYGFCWYSMYNDTESPKLCVKLESGIEHYNAELLLINIAILAISVTLTTYCCKIVNCCTPRDSMPVITVSAPPAQR</sequence>
<organism evidence="2 3">
    <name type="scientific">Conger conger</name>
    <name type="common">Conger eel</name>
    <name type="synonym">Muraena conger</name>
    <dbReference type="NCBI Taxonomy" id="82655"/>
    <lineage>
        <taxon>Eukaryota</taxon>
        <taxon>Metazoa</taxon>
        <taxon>Chordata</taxon>
        <taxon>Craniata</taxon>
        <taxon>Vertebrata</taxon>
        <taxon>Euteleostomi</taxon>
        <taxon>Actinopterygii</taxon>
        <taxon>Neopterygii</taxon>
        <taxon>Teleostei</taxon>
        <taxon>Anguilliformes</taxon>
        <taxon>Congridae</taxon>
        <taxon>Conger</taxon>
    </lineage>
</organism>
<dbReference type="PANTHER" id="PTHR23320:SF143">
    <property type="entry name" value="MEMBRANE-SPANNING 4-DOMAINS SUBFAMILY A MEMBER 4A-LIKE ISOFORM X1"/>
    <property type="match status" value="1"/>
</dbReference>
<feature type="transmembrane region" description="Helical" evidence="1">
    <location>
        <begin position="101"/>
        <end position="122"/>
    </location>
</feature>
<proteinExistence type="predicted"/>